<evidence type="ECO:0000313" key="3">
    <source>
        <dbReference type="Proteomes" id="UP000824160"/>
    </source>
</evidence>
<evidence type="ECO:0000313" key="2">
    <source>
        <dbReference type="EMBL" id="HIT95050.1"/>
    </source>
</evidence>
<reference evidence="2" key="2">
    <citation type="journal article" date="2021" name="PeerJ">
        <title>Extensive microbial diversity within the chicken gut microbiome revealed by metagenomics and culture.</title>
        <authorList>
            <person name="Gilroy R."/>
            <person name="Ravi A."/>
            <person name="Getino M."/>
            <person name="Pursley I."/>
            <person name="Horton D.L."/>
            <person name="Alikhan N.F."/>
            <person name="Baker D."/>
            <person name="Gharbi K."/>
            <person name="Hall N."/>
            <person name="Watson M."/>
            <person name="Adriaenssens E.M."/>
            <person name="Foster-Nyarko E."/>
            <person name="Jarju S."/>
            <person name="Secka A."/>
            <person name="Antonio M."/>
            <person name="Oren A."/>
            <person name="Chaudhuri R.R."/>
            <person name="La Ragione R."/>
            <person name="Hildebrand F."/>
            <person name="Pallen M.J."/>
        </authorList>
    </citation>
    <scope>NUCLEOTIDE SEQUENCE</scope>
    <source>
        <strain evidence="2">ChiBcec7-5410</strain>
    </source>
</reference>
<gene>
    <name evidence="2" type="ORF">IAC43_07675</name>
</gene>
<evidence type="ECO:0000256" key="1">
    <source>
        <dbReference type="SAM" id="Phobius"/>
    </source>
</evidence>
<keyword evidence="1" id="KW-1133">Transmembrane helix</keyword>
<feature type="transmembrane region" description="Helical" evidence="1">
    <location>
        <begin position="101"/>
        <end position="118"/>
    </location>
</feature>
<dbReference type="EMBL" id="DVLW01000211">
    <property type="protein sequence ID" value="HIT95050.1"/>
    <property type="molecule type" value="Genomic_DNA"/>
</dbReference>
<feature type="transmembrane region" description="Helical" evidence="1">
    <location>
        <begin position="53"/>
        <end position="71"/>
    </location>
</feature>
<feature type="transmembrane region" description="Helical" evidence="1">
    <location>
        <begin position="77"/>
        <end position="94"/>
    </location>
</feature>
<organism evidence="2 3">
    <name type="scientific">Candidatus Faecivivens stercoripullorum</name>
    <dbReference type="NCBI Taxonomy" id="2840805"/>
    <lineage>
        <taxon>Bacteria</taxon>
        <taxon>Bacillati</taxon>
        <taxon>Bacillota</taxon>
        <taxon>Clostridia</taxon>
        <taxon>Eubacteriales</taxon>
        <taxon>Oscillospiraceae</taxon>
        <taxon>Oscillospiraceae incertae sedis</taxon>
        <taxon>Candidatus Faecivivens</taxon>
    </lineage>
</organism>
<comment type="caution">
    <text evidence="2">The sequence shown here is derived from an EMBL/GenBank/DDBJ whole genome shotgun (WGS) entry which is preliminary data.</text>
</comment>
<keyword evidence="1" id="KW-0812">Transmembrane</keyword>
<proteinExistence type="predicted"/>
<feature type="transmembrane region" description="Helical" evidence="1">
    <location>
        <begin position="124"/>
        <end position="145"/>
    </location>
</feature>
<dbReference type="AlphaFoldDB" id="A0A9D1KSE1"/>
<sequence length="242" mass="26974">MDNAVTQLSGALKKLNEIFSRTRYPKLWKLSDKLNAIPKLSEDKLRSRHIRRALLGIVNWILGIILIMPGLMDPVTWGLVGVGAIGFSVGVVSLWRHLRKFAGVANLLLGLLLCFGAAGNPEQLGRMLFLGIPALVIGIATLIPWKLKKKDPYIQAAGTLLNERQKITLSSLTFYDSGVEMDTAGQKQPIRYDEIVCIIASEDLYLFGWKDGLIILQKTELQDQTAEQFEKFIGQKILLTKT</sequence>
<protein>
    <submittedName>
        <fullName evidence="2">YcxB family protein</fullName>
    </submittedName>
</protein>
<accession>A0A9D1KSE1</accession>
<keyword evidence="1" id="KW-0472">Membrane</keyword>
<dbReference type="Proteomes" id="UP000824160">
    <property type="component" value="Unassembled WGS sequence"/>
</dbReference>
<reference evidence="2" key="1">
    <citation type="submission" date="2020-10" db="EMBL/GenBank/DDBJ databases">
        <authorList>
            <person name="Gilroy R."/>
        </authorList>
    </citation>
    <scope>NUCLEOTIDE SEQUENCE</scope>
    <source>
        <strain evidence="2">ChiBcec7-5410</strain>
    </source>
</reference>
<name>A0A9D1KSE1_9FIRM</name>